<reference evidence="7" key="1">
    <citation type="submission" date="2022-08" db="EMBL/GenBank/DDBJ databases">
        <authorList>
            <person name="Li F."/>
        </authorList>
    </citation>
    <scope>NUCLEOTIDE SEQUENCE</scope>
    <source>
        <strain evidence="7">MQZ15Z-1</strain>
    </source>
</reference>
<accession>A0A9X2PBB1</accession>
<evidence type="ECO:0000256" key="2">
    <source>
        <dbReference type="ARBA" id="ARBA00006228"/>
    </source>
</evidence>
<dbReference type="GO" id="GO:0005886">
    <property type="term" value="C:plasma membrane"/>
    <property type="evidence" value="ECO:0007669"/>
    <property type="project" value="UniProtKB-SubCell"/>
</dbReference>
<evidence type="ECO:0000256" key="3">
    <source>
        <dbReference type="ARBA" id="ARBA00022475"/>
    </source>
</evidence>
<evidence type="ECO:0000256" key="4">
    <source>
        <dbReference type="ARBA" id="ARBA00022692"/>
    </source>
</evidence>
<dbReference type="SUPFAM" id="SSF102405">
    <property type="entry name" value="MCP/YpsA-like"/>
    <property type="match status" value="1"/>
</dbReference>
<keyword evidence="8" id="KW-1185">Reference proteome</keyword>
<evidence type="ECO:0000256" key="6">
    <source>
        <dbReference type="ARBA" id="ARBA00023136"/>
    </source>
</evidence>
<dbReference type="PANTHER" id="PTHR34584:SF1">
    <property type="entry name" value="NA(+)_H(+) ANTIPORTER SUBUNIT E1"/>
    <property type="match status" value="1"/>
</dbReference>
<comment type="similarity">
    <text evidence="2">Belongs to the CPA3 antiporters (TC 2.A.63) subunit E family.</text>
</comment>
<dbReference type="Pfam" id="PF01899">
    <property type="entry name" value="MNHE"/>
    <property type="match status" value="1"/>
</dbReference>
<dbReference type="GO" id="GO:0008324">
    <property type="term" value="F:monoatomic cation transmembrane transporter activity"/>
    <property type="evidence" value="ECO:0007669"/>
    <property type="project" value="InterPro"/>
</dbReference>
<dbReference type="EMBL" id="JANTHZ010000003">
    <property type="protein sequence ID" value="MCS0495554.1"/>
    <property type="molecule type" value="Genomic_DNA"/>
</dbReference>
<organism evidence="7 8">
    <name type="scientific">Ancylobacter mangrovi</name>
    <dbReference type="NCBI Taxonomy" id="2972472"/>
    <lineage>
        <taxon>Bacteria</taxon>
        <taxon>Pseudomonadati</taxon>
        <taxon>Pseudomonadota</taxon>
        <taxon>Alphaproteobacteria</taxon>
        <taxon>Hyphomicrobiales</taxon>
        <taxon>Xanthobacteraceae</taxon>
        <taxon>Ancylobacter</taxon>
    </lineage>
</organism>
<evidence type="ECO:0000313" key="8">
    <source>
        <dbReference type="Proteomes" id="UP001151088"/>
    </source>
</evidence>
<evidence type="ECO:0000313" key="7">
    <source>
        <dbReference type="EMBL" id="MCS0495554.1"/>
    </source>
</evidence>
<gene>
    <name evidence="7" type="ORF">NVS89_10630</name>
</gene>
<comment type="caution">
    <text evidence="7">The sequence shown here is derived from an EMBL/GenBank/DDBJ whole genome shotgun (WGS) entry which is preliminary data.</text>
</comment>
<dbReference type="RefSeq" id="WP_258732677.1">
    <property type="nucleotide sequence ID" value="NZ_JANTHZ010000003.1"/>
</dbReference>
<keyword evidence="5" id="KW-1133">Transmembrane helix</keyword>
<keyword evidence="4" id="KW-0812">Transmembrane</keyword>
<dbReference type="Proteomes" id="UP001151088">
    <property type="component" value="Unassembled WGS sequence"/>
</dbReference>
<evidence type="ECO:0000256" key="5">
    <source>
        <dbReference type="ARBA" id="ARBA00022989"/>
    </source>
</evidence>
<dbReference type="AlphaFoldDB" id="A0A9X2PBB1"/>
<comment type="subcellular location">
    <subcellularLocation>
        <location evidence="1">Cell membrane</location>
        <topology evidence="1">Multi-pass membrane protein</topology>
    </subcellularLocation>
</comment>
<keyword evidence="3" id="KW-1003">Cell membrane</keyword>
<name>A0A9X2PBB1_9HYPH</name>
<protein>
    <submittedName>
        <fullName evidence="7">Na+/H+ antiporter subunit E</fullName>
    </submittedName>
</protein>
<keyword evidence="6" id="KW-0472">Membrane</keyword>
<proteinExistence type="inferred from homology"/>
<sequence length="167" mass="17259">MPRPSPLSSLRHGALRAAAFLALWLVLHGGGAGAMTVGVLTALAAARLSLALLPSGPGRIAWGRLAGLVARFPGQSLRAGIEVARLALAPASRLRPGLVACPARLPAGTARDVFHAYLSLQPGTLPVGMRDARTVLIHALDLDRPVTREVAAAEAGLARIREPRADG</sequence>
<dbReference type="InterPro" id="IPR002758">
    <property type="entry name" value="Cation_antiport_E"/>
</dbReference>
<evidence type="ECO:0000256" key="1">
    <source>
        <dbReference type="ARBA" id="ARBA00004651"/>
    </source>
</evidence>
<dbReference type="PANTHER" id="PTHR34584">
    <property type="entry name" value="NA(+)/H(+) ANTIPORTER SUBUNIT E1"/>
    <property type="match status" value="1"/>
</dbReference>